<dbReference type="Proteomes" id="UP001589838">
    <property type="component" value="Unassembled WGS sequence"/>
</dbReference>
<feature type="compositionally biased region" description="Basic and acidic residues" evidence="1">
    <location>
        <begin position="51"/>
        <end position="65"/>
    </location>
</feature>
<organism evidence="2 3">
    <name type="scientific">Halalkalibacter kiskunsagensis</name>
    <dbReference type="NCBI Taxonomy" id="1548599"/>
    <lineage>
        <taxon>Bacteria</taxon>
        <taxon>Bacillati</taxon>
        <taxon>Bacillota</taxon>
        <taxon>Bacilli</taxon>
        <taxon>Bacillales</taxon>
        <taxon>Bacillaceae</taxon>
        <taxon>Halalkalibacter</taxon>
    </lineage>
</organism>
<evidence type="ECO:0000313" key="2">
    <source>
        <dbReference type="EMBL" id="MFC0470608.1"/>
    </source>
</evidence>
<dbReference type="InterPro" id="IPR025100">
    <property type="entry name" value="DUF4025"/>
</dbReference>
<feature type="region of interest" description="Disordered" evidence="1">
    <location>
        <begin position="1"/>
        <end position="72"/>
    </location>
</feature>
<feature type="compositionally biased region" description="Polar residues" evidence="1">
    <location>
        <begin position="9"/>
        <end position="27"/>
    </location>
</feature>
<accession>A0ABV6KEY3</accession>
<reference evidence="2 3" key="1">
    <citation type="submission" date="2024-09" db="EMBL/GenBank/DDBJ databases">
        <authorList>
            <person name="Sun Q."/>
            <person name="Mori K."/>
        </authorList>
    </citation>
    <scope>NUCLEOTIDE SEQUENCE [LARGE SCALE GENOMIC DNA]</scope>
    <source>
        <strain evidence="2 3">NCAIM B.02610</strain>
    </source>
</reference>
<keyword evidence="3" id="KW-1185">Reference proteome</keyword>
<proteinExistence type="predicted"/>
<gene>
    <name evidence="2" type="ORF">ACFFHM_08880</name>
</gene>
<name>A0ABV6KEY3_9BACI</name>
<dbReference type="RefSeq" id="WP_335959124.1">
    <property type="nucleotide sequence ID" value="NZ_JAXBLX010000004.1"/>
</dbReference>
<dbReference type="Pfam" id="PF13217">
    <property type="entry name" value="DUF4025"/>
    <property type="match status" value="1"/>
</dbReference>
<comment type="caution">
    <text evidence="2">The sequence shown here is derived from an EMBL/GenBank/DDBJ whole genome shotgun (WGS) entry which is preliminary data.</text>
</comment>
<sequence length="72" mass="8059">MTKPKEKNSYQSSEAIAQNSYQPSDYQSSEEVEQGLAATHEQVSDVYMEGTVDRAIPEKRGKSNEPEEGFES</sequence>
<evidence type="ECO:0000256" key="1">
    <source>
        <dbReference type="SAM" id="MobiDB-lite"/>
    </source>
</evidence>
<dbReference type="EMBL" id="JBHLUX010000024">
    <property type="protein sequence ID" value="MFC0470608.1"/>
    <property type="molecule type" value="Genomic_DNA"/>
</dbReference>
<evidence type="ECO:0000313" key="3">
    <source>
        <dbReference type="Proteomes" id="UP001589838"/>
    </source>
</evidence>
<protein>
    <submittedName>
        <fullName evidence="2">YozQ family protein</fullName>
    </submittedName>
</protein>